<accession>F5Y2T3</accession>
<gene>
    <name evidence="1" type="ordered locus">Rta_25330</name>
</gene>
<name>F5Y2T3_RAMTT</name>
<sequence>MPCQNAAQLAHFLKPVGMFKRVRVETVLAYADDKCAYFCHSFFLGEQRHAEVWVKMKFKKASLTVRPADVIGPLAWTKPPHIDAWEHAIAASMAAASLAGQ</sequence>
<dbReference type="AlphaFoldDB" id="F5Y2T3"/>
<evidence type="ECO:0000313" key="2">
    <source>
        <dbReference type="Proteomes" id="UP000008385"/>
    </source>
</evidence>
<keyword evidence="2" id="KW-1185">Reference proteome</keyword>
<evidence type="ECO:0000313" key="1">
    <source>
        <dbReference type="EMBL" id="AEG93629.1"/>
    </source>
</evidence>
<dbReference type="Proteomes" id="UP000008385">
    <property type="component" value="Chromosome"/>
</dbReference>
<proteinExistence type="predicted"/>
<dbReference type="KEGG" id="rta:Rta_25330"/>
<reference evidence="2" key="1">
    <citation type="submission" date="2006-01" db="EMBL/GenBank/DDBJ databases">
        <title>Genome of the cyst-dividing bacterium Ramlibacter tataouinensis.</title>
        <authorList>
            <person name="Barakat M."/>
            <person name="Ortet P."/>
            <person name="De Luca G."/>
            <person name="Jourlin-Castelli C."/>
            <person name="Ansaldi M."/>
            <person name="Py B."/>
            <person name="Fichant G."/>
            <person name="Coutinho P."/>
            <person name="Voulhoux R."/>
            <person name="Bastien O."/>
            <person name="Roy S."/>
            <person name="Marechal E."/>
            <person name="Henrissat B."/>
            <person name="Quentin Y."/>
            <person name="Noirot P."/>
            <person name="Filloux A."/>
            <person name="Mejean V."/>
            <person name="DuBow M."/>
            <person name="Barras F."/>
            <person name="Heulin T."/>
        </authorList>
    </citation>
    <scope>NUCLEOTIDE SEQUENCE [LARGE SCALE GENOMIC DNA]</scope>
    <source>
        <strain evidence="2">ATCC BAA-407 / DSM 14655 / LMG 21543 / TTB310</strain>
    </source>
</reference>
<dbReference type="STRING" id="365046.Rta_25330"/>
<protein>
    <submittedName>
        <fullName evidence="1">Uncharacterized protein</fullName>
    </submittedName>
</protein>
<dbReference type="PATRIC" id="fig|365046.3.peg.2589"/>
<dbReference type="eggNOG" id="COG0824">
    <property type="taxonomic scope" value="Bacteria"/>
</dbReference>
<organism evidence="1 2">
    <name type="scientific">Ramlibacter tataouinensis (strain ATCC BAA-407 / DSM 14655 / LMG 21543 / TTB310)</name>
    <dbReference type="NCBI Taxonomy" id="365046"/>
    <lineage>
        <taxon>Bacteria</taxon>
        <taxon>Pseudomonadati</taxon>
        <taxon>Pseudomonadota</taxon>
        <taxon>Betaproteobacteria</taxon>
        <taxon>Burkholderiales</taxon>
        <taxon>Comamonadaceae</taxon>
        <taxon>Ramlibacter</taxon>
    </lineage>
</organism>
<reference evidence="1 2" key="2">
    <citation type="journal article" date="2011" name="PLoS ONE">
        <title>The Cyst-Dividing Bacterium Ramlibacter tataouinensis TTB310 Genome Reveals a Well-Stocked Toolbox for Adaptation to a Desert Environment.</title>
        <authorList>
            <person name="De Luca G."/>
            <person name="Barakat M."/>
            <person name="Ortet P."/>
            <person name="Fochesato S."/>
            <person name="Jourlin-Castelli C."/>
            <person name="Ansaldi M."/>
            <person name="Py B."/>
            <person name="Fichant G."/>
            <person name="Coutinho P.M."/>
            <person name="Voulhoux R."/>
            <person name="Bastien O."/>
            <person name="Marechal E."/>
            <person name="Henrissat B."/>
            <person name="Quentin Y."/>
            <person name="Noirot P."/>
            <person name="Filloux A."/>
            <person name="Mejean V."/>
            <person name="Dubow M.S."/>
            <person name="Barras F."/>
            <person name="Barbe V."/>
            <person name="Weissenbach J."/>
            <person name="Mihalcescu I."/>
            <person name="Vermeglio A."/>
            <person name="Achouak W."/>
            <person name="Heulin T."/>
        </authorList>
    </citation>
    <scope>NUCLEOTIDE SEQUENCE [LARGE SCALE GENOMIC DNA]</scope>
    <source>
        <strain evidence="2">ATCC BAA-407 / DSM 14655 / LMG 21543 / TTB310</strain>
    </source>
</reference>
<dbReference type="EMBL" id="CP000245">
    <property type="protein sequence ID" value="AEG93629.1"/>
    <property type="molecule type" value="Genomic_DNA"/>
</dbReference>
<dbReference type="HOGENOM" id="CLU_2289317_0_0_4"/>